<protein>
    <submittedName>
        <fullName evidence="1">Gamma-glutamyl hydrolase 2</fullName>
    </submittedName>
</protein>
<keyword evidence="1" id="KW-0378">Hydrolase</keyword>
<gene>
    <name evidence="1" type="primary">GGH2_4</name>
    <name evidence="1" type="ORF">CK203_090122</name>
</gene>
<comment type="caution">
    <text evidence="1">The sequence shown here is derived from an EMBL/GenBank/DDBJ whole genome shotgun (WGS) entry which is preliminary data.</text>
</comment>
<accession>A0A438E5R8</accession>
<dbReference type="PANTHER" id="PTHR11315:SF0">
    <property type="entry name" value="FOLATE GAMMA-GLUTAMYL HYDROLASE"/>
    <property type="match status" value="1"/>
</dbReference>
<evidence type="ECO:0000313" key="2">
    <source>
        <dbReference type="Proteomes" id="UP000288805"/>
    </source>
</evidence>
<dbReference type="GO" id="GO:0008242">
    <property type="term" value="F:omega peptidase activity"/>
    <property type="evidence" value="ECO:0007669"/>
    <property type="project" value="InterPro"/>
</dbReference>
<dbReference type="InterPro" id="IPR015527">
    <property type="entry name" value="Pept_C26_g-glut_hydrolase"/>
</dbReference>
<dbReference type="Proteomes" id="UP000288805">
    <property type="component" value="Unassembled WGS sequence"/>
</dbReference>
<dbReference type="Gene3D" id="3.40.50.880">
    <property type="match status" value="1"/>
</dbReference>
<name>A0A438E5R8_VITVI</name>
<dbReference type="PANTHER" id="PTHR11315">
    <property type="entry name" value="PROTEASE FAMILY C26 GAMMA-GLUTAMYL HYDROLASE"/>
    <property type="match status" value="1"/>
</dbReference>
<dbReference type="EMBL" id="QGNW01001389">
    <property type="protein sequence ID" value="RVW43019.1"/>
    <property type="molecule type" value="Genomic_DNA"/>
</dbReference>
<dbReference type="InterPro" id="IPR029062">
    <property type="entry name" value="Class_I_gatase-like"/>
</dbReference>
<dbReference type="AlphaFoldDB" id="A0A438E5R8"/>
<evidence type="ECO:0000313" key="1">
    <source>
        <dbReference type="EMBL" id="RVW43019.1"/>
    </source>
</evidence>
<reference evidence="1 2" key="1">
    <citation type="journal article" date="2018" name="PLoS Genet.">
        <title>Population sequencing reveals clonal diversity and ancestral inbreeding in the grapevine cultivar Chardonnay.</title>
        <authorList>
            <person name="Roach M.J."/>
            <person name="Johnson D.L."/>
            <person name="Bohlmann J."/>
            <person name="van Vuuren H.J."/>
            <person name="Jones S.J."/>
            <person name="Pretorius I.S."/>
            <person name="Schmidt S.A."/>
            <person name="Borneman A.R."/>
        </authorList>
    </citation>
    <scope>NUCLEOTIDE SEQUENCE [LARGE SCALE GENOMIC DNA]</scope>
    <source>
        <strain evidence="2">cv. Chardonnay</strain>
        <tissue evidence="1">Leaf</tissue>
    </source>
</reference>
<organism evidence="1 2">
    <name type="scientific">Vitis vinifera</name>
    <name type="common">Grape</name>
    <dbReference type="NCBI Taxonomy" id="29760"/>
    <lineage>
        <taxon>Eukaryota</taxon>
        <taxon>Viridiplantae</taxon>
        <taxon>Streptophyta</taxon>
        <taxon>Embryophyta</taxon>
        <taxon>Tracheophyta</taxon>
        <taxon>Spermatophyta</taxon>
        <taxon>Magnoliopsida</taxon>
        <taxon>eudicotyledons</taxon>
        <taxon>Gunneridae</taxon>
        <taxon>Pentapetalae</taxon>
        <taxon>rosids</taxon>
        <taxon>Vitales</taxon>
        <taxon>Vitaceae</taxon>
        <taxon>Viteae</taxon>
        <taxon>Vitis</taxon>
    </lineage>
</organism>
<proteinExistence type="predicted"/>
<sequence>MQKNAFEWGLSRIPHSEDAVQVTQHVANFFYQNQNCFEFFLTCGCSEARKSLNRPPARKVLDNLIYNYSPTYCGKAGKLKIPKVFRYELLTRFSTAGRDMTKFTSSPEAFVSVKS</sequence>